<proteinExistence type="predicted"/>
<dbReference type="InterPro" id="IPR045584">
    <property type="entry name" value="Pilin-like"/>
</dbReference>
<gene>
    <name evidence="2" type="ORF">ACCAA_10109</name>
</gene>
<dbReference type="PROSITE" id="PS00409">
    <property type="entry name" value="PROKAR_NTER_METHYL"/>
    <property type="match status" value="1"/>
</dbReference>
<dbReference type="InterPro" id="IPR012902">
    <property type="entry name" value="N_methyl_site"/>
</dbReference>
<dbReference type="NCBIfam" id="TIGR02532">
    <property type="entry name" value="IV_pilin_GFxxxE"/>
    <property type="match status" value="1"/>
</dbReference>
<evidence type="ECO:0000313" key="3">
    <source>
        <dbReference type="Proteomes" id="UP000199169"/>
    </source>
</evidence>
<dbReference type="SUPFAM" id="SSF54523">
    <property type="entry name" value="Pili subunits"/>
    <property type="match status" value="1"/>
</dbReference>
<dbReference type="RefSeq" id="WP_186405294.1">
    <property type="nucleotide sequence ID" value="NZ_FLQX01000001.1"/>
</dbReference>
<dbReference type="Proteomes" id="UP000199169">
    <property type="component" value="Unassembled WGS sequence"/>
</dbReference>
<reference evidence="3" key="1">
    <citation type="submission" date="2016-06" db="EMBL/GenBank/DDBJ databases">
        <authorList>
            <person name="McIlroy S.J."/>
            <person name="Karst S.M."/>
            <person name="Albertsen M."/>
        </authorList>
    </citation>
    <scope>NUCLEOTIDE SEQUENCE [LARGE SCALE GENOMIC DNA]</scope>
</reference>
<sequence>MRRATDLAARRHLRGVTLIEMIVAIVVTGILLSVVSLFTRNQIMAYFDVAARTELADAADTALRRSARDLQAALPNSVRLSGNFLEFVPIKDAGRYRAQSGGGAGDDWLDFNDPADHSFDVFGPPVNVALGDQLVIYNLGIPGSDVYTTTLANSSRRAIAPPTGTVSNLSYTVGGAQFPLASPQNRFQIVGGPVSFECAPNAASPDLGTIRRHWCYAYTDPQPTSFGALATYPGCPAVQSAVLVAGVSACAFAYAPGALQRNGLVSMSITLTRNHESVILLHQVDVMNTP</sequence>
<name>A0A1A8XD88_9PROT</name>
<evidence type="ECO:0000313" key="2">
    <source>
        <dbReference type="EMBL" id="SBT03174.1"/>
    </source>
</evidence>
<protein>
    <submittedName>
        <fullName evidence="2">General secretion pathway protein H</fullName>
    </submittedName>
</protein>
<keyword evidence="1" id="KW-0472">Membrane</keyword>
<evidence type="ECO:0000256" key="1">
    <source>
        <dbReference type="SAM" id="Phobius"/>
    </source>
</evidence>
<dbReference type="STRING" id="1860102.ACCAA_10109"/>
<dbReference type="Pfam" id="PF07963">
    <property type="entry name" value="N_methyl"/>
    <property type="match status" value="1"/>
</dbReference>
<dbReference type="AlphaFoldDB" id="A0A1A8XD88"/>
<accession>A0A1A8XD88</accession>
<keyword evidence="1" id="KW-1133">Transmembrane helix</keyword>
<keyword evidence="3" id="KW-1185">Reference proteome</keyword>
<dbReference type="EMBL" id="FLQX01000001">
    <property type="protein sequence ID" value="SBT03174.1"/>
    <property type="molecule type" value="Genomic_DNA"/>
</dbReference>
<keyword evidence="1" id="KW-0812">Transmembrane</keyword>
<organism evidence="2 3">
    <name type="scientific">Candidatus Accumulibacter aalborgensis</name>
    <dbReference type="NCBI Taxonomy" id="1860102"/>
    <lineage>
        <taxon>Bacteria</taxon>
        <taxon>Pseudomonadati</taxon>
        <taxon>Pseudomonadota</taxon>
        <taxon>Betaproteobacteria</taxon>
        <taxon>Candidatus Accumulibacter</taxon>
    </lineage>
</organism>
<feature type="transmembrane region" description="Helical" evidence="1">
    <location>
        <begin position="12"/>
        <end position="38"/>
    </location>
</feature>